<organism evidence="2 3">
    <name type="scientific">Phytophthora nicotianae</name>
    <name type="common">Potato buckeye rot agent</name>
    <name type="synonym">Phytophthora parasitica</name>
    <dbReference type="NCBI Taxonomy" id="4792"/>
    <lineage>
        <taxon>Eukaryota</taxon>
        <taxon>Sar</taxon>
        <taxon>Stramenopiles</taxon>
        <taxon>Oomycota</taxon>
        <taxon>Peronosporomycetes</taxon>
        <taxon>Peronosporales</taxon>
        <taxon>Peronosporaceae</taxon>
        <taxon>Phytophthora</taxon>
    </lineage>
</organism>
<accession>A0A0W8DTI6</accession>
<dbReference type="AlphaFoldDB" id="A0A0W8DTI6"/>
<comment type="caution">
    <text evidence="2">The sequence shown here is derived from an EMBL/GenBank/DDBJ whole genome shotgun (WGS) entry which is preliminary data.</text>
</comment>
<sequence length="128" mass="13883">MVASAATKVDAAAGDVAHGSTGSWHGKDHLRLLPPSANWYCSKIELLDDEAAIPSNRGLMDPSNQAQIEKLMSEVLAAIRQLPDEPAILEKRTDDSDGDEGLSSKQALIIDANDMRSRLTWSEDKVNQ</sequence>
<dbReference type="EMBL" id="LNFP01000017">
    <property type="protein sequence ID" value="KUF99715.1"/>
    <property type="molecule type" value="Genomic_DNA"/>
</dbReference>
<feature type="region of interest" description="Disordered" evidence="1">
    <location>
        <begin position="1"/>
        <end position="28"/>
    </location>
</feature>
<gene>
    <name evidence="2" type="ORF">AM588_10009610</name>
</gene>
<dbReference type="Proteomes" id="UP000054636">
    <property type="component" value="Unassembled WGS sequence"/>
</dbReference>
<name>A0A0W8DTI6_PHYNI</name>
<proteinExistence type="predicted"/>
<evidence type="ECO:0000313" key="2">
    <source>
        <dbReference type="EMBL" id="KUF99715.1"/>
    </source>
</evidence>
<evidence type="ECO:0000256" key="1">
    <source>
        <dbReference type="SAM" id="MobiDB-lite"/>
    </source>
</evidence>
<reference evidence="2 3" key="1">
    <citation type="submission" date="2015-11" db="EMBL/GenBank/DDBJ databases">
        <title>Genomes and virulence difference between two physiological races of Phytophthora nicotianae.</title>
        <authorList>
            <person name="Liu H."/>
            <person name="Ma X."/>
            <person name="Yu H."/>
            <person name="Fang D."/>
            <person name="Li Y."/>
            <person name="Wang X."/>
            <person name="Wang W."/>
            <person name="Dong Y."/>
            <person name="Xiao B."/>
        </authorList>
    </citation>
    <scope>NUCLEOTIDE SEQUENCE [LARGE SCALE GENOMIC DNA]</scope>
    <source>
        <strain evidence="3">race 1</strain>
    </source>
</reference>
<feature type="compositionally biased region" description="Low complexity" evidence="1">
    <location>
        <begin position="1"/>
        <end position="17"/>
    </location>
</feature>
<feature type="region of interest" description="Disordered" evidence="1">
    <location>
        <begin position="87"/>
        <end position="107"/>
    </location>
</feature>
<evidence type="ECO:0000313" key="3">
    <source>
        <dbReference type="Proteomes" id="UP000054636"/>
    </source>
</evidence>
<protein>
    <submittedName>
        <fullName evidence="2">Uncharacterized protein</fullName>
    </submittedName>
</protein>